<dbReference type="AlphaFoldDB" id="A0ABD3RG96"/>
<evidence type="ECO:0000313" key="2">
    <source>
        <dbReference type="EMBL" id="KAL3810591.1"/>
    </source>
</evidence>
<accession>A0ABD3RG96</accession>
<reference evidence="2 3" key="1">
    <citation type="submission" date="2024-10" db="EMBL/GenBank/DDBJ databases">
        <title>Updated reference genomes for cyclostephanoid diatoms.</title>
        <authorList>
            <person name="Roberts W.R."/>
            <person name="Alverson A.J."/>
        </authorList>
    </citation>
    <scope>NUCLEOTIDE SEQUENCE [LARGE SCALE GENOMIC DNA]</scope>
    <source>
        <strain evidence="2 3">AJA228-03</strain>
    </source>
</reference>
<evidence type="ECO:0000313" key="3">
    <source>
        <dbReference type="Proteomes" id="UP001530377"/>
    </source>
</evidence>
<protein>
    <submittedName>
        <fullName evidence="2">Uncharacterized protein</fullName>
    </submittedName>
</protein>
<feature type="region of interest" description="Disordered" evidence="1">
    <location>
        <begin position="152"/>
        <end position="171"/>
    </location>
</feature>
<name>A0ABD3RG96_9STRA</name>
<comment type="caution">
    <text evidence="2">The sequence shown here is derived from an EMBL/GenBank/DDBJ whole genome shotgun (WGS) entry which is preliminary data.</text>
</comment>
<dbReference type="Proteomes" id="UP001530377">
    <property type="component" value="Unassembled WGS sequence"/>
</dbReference>
<gene>
    <name evidence="2" type="ORF">ACHAXA_002455</name>
</gene>
<dbReference type="EMBL" id="JALLPB020000317">
    <property type="protein sequence ID" value="KAL3810591.1"/>
    <property type="molecule type" value="Genomic_DNA"/>
</dbReference>
<feature type="region of interest" description="Disordered" evidence="1">
    <location>
        <begin position="184"/>
        <end position="213"/>
    </location>
</feature>
<proteinExistence type="predicted"/>
<keyword evidence="3" id="KW-1185">Reference proteome</keyword>
<sequence>MTKQLSGFPSTLSIVEHNHVTVVGSKQNQPEKKDQAYYIELAIAKRKLKEAELRAKNDVDLEYQLKLAEKKEKKAQVESRADEETMIGNVVKPVMPPKPARTENTELWELLNYSKIRLETGATPQVRKRGGCRSSSLSGDDAMFFSFKCEEVGDTSAPPQDGDDTSDASVDGSVSLEYATKYYGEGSRKNSDNDDVDGLTDFKKDKDDEDLDPEEARALHEAANQSRIHSRIKAASVRSVTEATLTDVQMLQAIAIAEDAAKKGEEKFSTKISLFKLNEAKIDDLLEFLDYSCSPTIGEIETTKRHTAGWQSVRGRHMKKLGKAVKDFKEKRCEKE</sequence>
<evidence type="ECO:0000256" key="1">
    <source>
        <dbReference type="SAM" id="MobiDB-lite"/>
    </source>
</evidence>
<organism evidence="2 3">
    <name type="scientific">Cyclostephanos tholiformis</name>
    <dbReference type="NCBI Taxonomy" id="382380"/>
    <lineage>
        <taxon>Eukaryota</taxon>
        <taxon>Sar</taxon>
        <taxon>Stramenopiles</taxon>
        <taxon>Ochrophyta</taxon>
        <taxon>Bacillariophyta</taxon>
        <taxon>Coscinodiscophyceae</taxon>
        <taxon>Thalassiosirophycidae</taxon>
        <taxon>Stephanodiscales</taxon>
        <taxon>Stephanodiscaceae</taxon>
        <taxon>Cyclostephanos</taxon>
    </lineage>
</organism>